<comment type="subcellular location">
    <subcellularLocation>
        <location evidence="3">Secreted</location>
    </subcellularLocation>
    <subcellularLocation>
        <location evidence="3">Bacterial flagellum</location>
    </subcellularLocation>
</comment>
<keyword evidence="6" id="KW-0966">Cell projection</keyword>
<keyword evidence="6" id="KW-0282">Flagellum</keyword>
<dbReference type="RefSeq" id="WP_248682194.1">
    <property type="nucleotide sequence ID" value="NZ_JALPRY010000007.1"/>
</dbReference>
<dbReference type="EMBL" id="JALPRY010000007">
    <property type="protein sequence ID" value="MCK8779461.1"/>
    <property type="molecule type" value="Genomic_DNA"/>
</dbReference>
<keyword evidence="6" id="KW-0969">Cilium</keyword>
<dbReference type="PANTHER" id="PTHR42792">
    <property type="entry name" value="FLAGELLIN"/>
    <property type="match status" value="1"/>
</dbReference>
<proteinExistence type="inferred from homology"/>
<gene>
    <name evidence="6" type="ORF">M0654_05615</name>
</gene>
<evidence type="ECO:0000256" key="1">
    <source>
        <dbReference type="ARBA" id="ARBA00005709"/>
    </source>
</evidence>
<protein>
    <recommendedName>
        <fullName evidence="3">Flagellin</fullName>
    </recommendedName>
</protein>
<feature type="domain" description="Flagellin C-terminal" evidence="5">
    <location>
        <begin position="495"/>
        <end position="569"/>
    </location>
</feature>
<dbReference type="Gene3D" id="1.20.1330.10">
    <property type="entry name" value="f41 fragment of flagellin, N-terminal domain"/>
    <property type="match status" value="2"/>
</dbReference>
<dbReference type="InterPro" id="IPR001492">
    <property type="entry name" value="Flagellin"/>
</dbReference>
<evidence type="ECO:0000313" key="7">
    <source>
        <dbReference type="Proteomes" id="UP001202827"/>
    </source>
</evidence>
<evidence type="ECO:0000313" key="6">
    <source>
        <dbReference type="EMBL" id="MCK8779461.1"/>
    </source>
</evidence>
<dbReference type="InterPro" id="IPR001029">
    <property type="entry name" value="Flagellin_N"/>
</dbReference>
<accession>A0ABT0INL9</accession>
<dbReference type="PANTHER" id="PTHR42792:SF2">
    <property type="entry name" value="FLAGELLIN"/>
    <property type="match status" value="1"/>
</dbReference>
<keyword evidence="7" id="KW-1185">Reference proteome</keyword>
<sequence length="570" mass="60302">MVSILTNTAALAALQTLRTLSSDLEETQRRVASGLRVETAADNAAYWSIATTMRSDGRALSAVQDALGMGAALADVAYTGTSSIVDILSEFKARLVAAKEPGVDKSKVQKELVQLNQQVETIVGSSSFSGESWLKTSVPTHLMETGPLATNVVSSFVRTPAGSVSVQTVDVNLKTTSMLNEGGGGILQKELWGVGDIGGFRGTNINSVAHQGHETHVFTGPATFSATDFVEFTLVIDAGPHTPGVTQSGLRIDRAAVNAALGVTDGTINSAEDMRKVLNHIFAASVPATANEILFSGSVTNTRLFEIASLETSGHPGSSIDVTVTSTSWGGAHPPGFGLGLEDPPERNHDNMYPQASISFTKPFTVSPKSEIYFDVQVGPGMNTTYKIDKPVVDAALGTTDGAVTNAVDLAKVIEFVSAGSGLKATPSSNTITFAADQTIYPEAGNRAARVAVGDVWSIPTWALEFNLDEVDITQSLFTIDEYITGVEYMLQRSISSASLLGSLQKRIEMQAGFATTLSDVMKTGVGRLVDADMNEESTRLKALQTQEQLARQSLQIANTNAENILALFE</sequence>
<evidence type="ECO:0000259" key="5">
    <source>
        <dbReference type="Pfam" id="PF00700"/>
    </source>
</evidence>
<dbReference type="Pfam" id="PF00700">
    <property type="entry name" value="Flagellin_C"/>
    <property type="match status" value="1"/>
</dbReference>
<keyword evidence="2 3" id="KW-0975">Bacterial flagellum</keyword>
<keyword evidence="3" id="KW-0964">Secreted</keyword>
<dbReference type="SUPFAM" id="SSF64518">
    <property type="entry name" value="Phase 1 flagellin"/>
    <property type="match status" value="1"/>
</dbReference>
<comment type="function">
    <text evidence="3">Flagellin is the subunit protein which polymerizes to form the filaments of bacterial flagella.</text>
</comment>
<evidence type="ECO:0000256" key="3">
    <source>
        <dbReference type="RuleBase" id="RU362073"/>
    </source>
</evidence>
<organism evidence="6 7">
    <name type="scientific">Neorhizobium turbinariae</name>
    <dbReference type="NCBI Taxonomy" id="2937795"/>
    <lineage>
        <taxon>Bacteria</taxon>
        <taxon>Pseudomonadati</taxon>
        <taxon>Pseudomonadota</taxon>
        <taxon>Alphaproteobacteria</taxon>
        <taxon>Hyphomicrobiales</taxon>
        <taxon>Rhizobiaceae</taxon>
        <taxon>Rhizobium/Agrobacterium group</taxon>
        <taxon>Neorhizobium</taxon>
    </lineage>
</organism>
<name>A0ABT0INL9_9HYPH</name>
<dbReference type="Pfam" id="PF00669">
    <property type="entry name" value="Flagellin_N"/>
    <property type="match status" value="1"/>
</dbReference>
<reference evidence="6 7" key="1">
    <citation type="submission" date="2022-04" db="EMBL/GenBank/DDBJ databases">
        <title>Rhizobium coralii sp. nov., isolated from coral Turbinaria peltata.</title>
        <authorList>
            <person name="Sun H."/>
        </authorList>
    </citation>
    <scope>NUCLEOTIDE SEQUENCE [LARGE SCALE GENOMIC DNA]</scope>
    <source>
        <strain evidence="6 7">NTR19</strain>
    </source>
</reference>
<feature type="domain" description="Flagellin N-terminal" evidence="4">
    <location>
        <begin position="4"/>
        <end position="136"/>
    </location>
</feature>
<dbReference type="InterPro" id="IPR046358">
    <property type="entry name" value="Flagellin_C"/>
</dbReference>
<evidence type="ECO:0000256" key="2">
    <source>
        <dbReference type="ARBA" id="ARBA00023143"/>
    </source>
</evidence>
<evidence type="ECO:0000259" key="4">
    <source>
        <dbReference type="Pfam" id="PF00669"/>
    </source>
</evidence>
<comment type="caution">
    <text evidence="6">The sequence shown here is derived from an EMBL/GenBank/DDBJ whole genome shotgun (WGS) entry which is preliminary data.</text>
</comment>
<comment type="similarity">
    <text evidence="1 3">Belongs to the bacterial flagellin family.</text>
</comment>
<dbReference type="Proteomes" id="UP001202827">
    <property type="component" value="Unassembled WGS sequence"/>
</dbReference>